<dbReference type="GO" id="GO:0071949">
    <property type="term" value="F:FAD binding"/>
    <property type="evidence" value="ECO:0007669"/>
    <property type="project" value="InterPro"/>
</dbReference>
<dbReference type="InterPro" id="IPR050416">
    <property type="entry name" value="FAD-linked_Oxidoreductase"/>
</dbReference>
<dbReference type="PROSITE" id="PS51318">
    <property type="entry name" value="TAT"/>
    <property type="match status" value="1"/>
</dbReference>
<sequence>MLLDRRHFLALSSTIALATVAGCQSGPARALPDPDDWQQLKASFSGQLLFPSDAGFSRFYKAANSRYDSITPAVIARCANTSDVQQILAFARKFQLPITGRSGGHNYAGYSSTKGILLDLALMADIQHEAEDDTAWIGAGAKLGDIYDQLSKKGRSIPGGSCVGVGIAGLTLGGGFGIADRLYGLTCDALLEAEVVTVDGEVLRCNEQQNADLFWGLRGGGGGQFGIVTRLKFQTFATADILSCHAYFALKDALPVLNLWQHWSHQLPEALWSQAALWWRGEPDHEPQLQIRVTSLGQIKLLQQQWVNWLRRLPVQPVEQDVVLHNYREYMLTDCAGLEMPECKLPHQSEQAKLKRVAMAGSSDFFNQVISRAGLEALLGQVQQRQQQGLSGGILLTLMGGAISSVPADHTAFAHRDALFSAQYLVSRPVGADEKLMQGAALWVNHMRTVMKPYSTGGAYLNYTDALIKNWSEAYYGRHYEKLQQLKGRYDPEQLLRFAQGIKPA</sequence>
<dbReference type="AlphaFoldDB" id="A0A3P3QS72"/>
<dbReference type="Pfam" id="PF01565">
    <property type="entry name" value="FAD_binding_4"/>
    <property type="match status" value="1"/>
</dbReference>
<dbReference type="InterPro" id="IPR006311">
    <property type="entry name" value="TAT_signal"/>
</dbReference>
<dbReference type="OrthoDB" id="9775082at2"/>
<dbReference type="InterPro" id="IPR036318">
    <property type="entry name" value="FAD-bd_PCMH-like_sf"/>
</dbReference>
<evidence type="ECO:0000256" key="3">
    <source>
        <dbReference type="ARBA" id="ARBA00022630"/>
    </source>
</evidence>
<dbReference type="PANTHER" id="PTHR42973:SF39">
    <property type="entry name" value="FAD-BINDING PCMH-TYPE DOMAIN-CONTAINING PROTEIN"/>
    <property type="match status" value="1"/>
</dbReference>
<dbReference type="PROSITE" id="PS51257">
    <property type="entry name" value="PROKAR_LIPOPROTEIN"/>
    <property type="match status" value="1"/>
</dbReference>
<dbReference type="InterPro" id="IPR006094">
    <property type="entry name" value="Oxid_FAD_bind_N"/>
</dbReference>
<dbReference type="Gene3D" id="3.30.43.10">
    <property type="entry name" value="Uridine Diphospho-n-acetylenolpyruvylglucosamine Reductase, domain 2"/>
    <property type="match status" value="1"/>
</dbReference>
<keyword evidence="5" id="KW-0560">Oxidoreductase</keyword>
<dbReference type="InterPro" id="IPR006093">
    <property type="entry name" value="Oxy_OxRdtase_FAD_BS"/>
</dbReference>
<dbReference type="Proteomes" id="UP000276260">
    <property type="component" value="Unassembled WGS sequence"/>
</dbReference>
<evidence type="ECO:0000256" key="1">
    <source>
        <dbReference type="ARBA" id="ARBA00001974"/>
    </source>
</evidence>
<reference evidence="7 8" key="1">
    <citation type="submission" date="2018-11" db="EMBL/GenBank/DDBJ databases">
        <title>Draft genome analysis of Rheinheimera mesophila isolated from an industrial waste site.</title>
        <authorList>
            <person name="Yu Q."/>
            <person name="Qi Y."/>
            <person name="Zhang H."/>
            <person name="Lu Y."/>
            <person name="Pu J."/>
        </authorList>
    </citation>
    <scope>NUCLEOTIDE SEQUENCE [LARGE SCALE GENOMIC DNA]</scope>
    <source>
        <strain evidence="7 8">IITR13</strain>
    </source>
</reference>
<keyword evidence="8" id="KW-1185">Reference proteome</keyword>
<evidence type="ECO:0000256" key="5">
    <source>
        <dbReference type="ARBA" id="ARBA00023002"/>
    </source>
</evidence>
<dbReference type="InterPro" id="IPR012951">
    <property type="entry name" value="BBE"/>
</dbReference>
<comment type="similarity">
    <text evidence="2">Belongs to the oxygen-dependent FAD-linked oxidoreductase family.</text>
</comment>
<dbReference type="InterPro" id="IPR016169">
    <property type="entry name" value="FAD-bd_PCMH_sub2"/>
</dbReference>
<proteinExistence type="inferred from homology"/>
<keyword evidence="4" id="KW-0274">FAD</keyword>
<evidence type="ECO:0000313" key="7">
    <source>
        <dbReference type="EMBL" id="RRJ24024.1"/>
    </source>
</evidence>
<dbReference type="InterPro" id="IPR016166">
    <property type="entry name" value="FAD-bd_PCMH"/>
</dbReference>
<dbReference type="PROSITE" id="PS51387">
    <property type="entry name" value="FAD_PCMH"/>
    <property type="match status" value="1"/>
</dbReference>
<accession>A0A3P3QS72</accession>
<name>A0A3P3QS72_9GAMM</name>
<dbReference type="Pfam" id="PF08031">
    <property type="entry name" value="BBE"/>
    <property type="match status" value="1"/>
</dbReference>
<dbReference type="SUPFAM" id="SSF56176">
    <property type="entry name" value="FAD-binding/transporter-associated domain-like"/>
    <property type="match status" value="1"/>
</dbReference>
<dbReference type="InterPro" id="IPR016167">
    <property type="entry name" value="FAD-bd_PCMH_sub1"/>
</dbReference>
<evidence type="ECO:0000259" key="6">
    <source>
        <dbReference type="PROSITE" id="PS51387"/>
    </source>
</evidence>
<evidence type="ECO:0000256" key="4">
    <source>
        <dbReference type="ARBA" id="ARBA00022827"/>
    </source>
</evidence>
<dbReference type="PANTHER" id="PTHR42973">
    <property type="entry name" value="BINDING OXIDOREDUCTASE, PUTATIVE (AFU_ORTHOLOGUE AFUA_1G17690)-RELATED"/>
    <property type="match status" value="1"/>
</dbReference>
<protein>
    <submittedName>
        <fullName evidence="7">FAD-binding oxidoreductase</fullName>
    </submittedName>
</protein>
<organism evidence="7 8">
    <name type="scientific">Rheinheimera mesophila</name>
    <dbReference type="NCBI Taxonomy" id="1547515"/>
    <lineage>
        <taxon>Bacteria</taxon>
        <taxon>Pseudomonadati</taxon>
        <taxon>Pseudomonadota</taxon>
        <taxon>Gammaproteobacteria</taxon>
        <taxon>Chromatiales</taxon>
        <taxon>Chromatiaceae</taxon>
        <taxon>Rheinheimera</taxon>
    </lineage>
</organism>
<gene>
    <name evidence="7" type="ORF">EIK76_08235</name>
</gene>
<evidence type="ECO:0000256" key="2">
    <source>
        <dbReference type="ARBA" id="ARBA00005466"/>
    </source>
</evidence>
<evidence type="ECO:0000313" key="8">
    <source>
        <dbReference type="Proteomes" id="UP000276260"/>
    </source>
</evidence>
<comment type="cofactor">
    <cofactor evidence="1">
        <name>FAD</name>
        <dbReference type="ChEBI" id="CHEBI:57692"/>
    </cofactor>
</comment>
<dbReference type="Gene3D" id="3.40.462.20">
    <property type="match status" value="1"/>
</dbReference>
<keyword evidence="3" id="KW-0285">Flavoprotein</keyword>
<dbReference type="GO" id="GO:0016491">
    <property type="term" value="F:oxidoreductase activity"/>
    <property type="evidence" value="ECO:0007669"/>
    <property type="project" value="UniProtKB-KW"/>
</dbReference>
<dbReference type="Gene3D" id="3.30.465.10">
    <property type="match status" value="1"/>
</dbReference>
<comment type="caution">
    <text evidence="7">The sequence shown here is derived from an EMBL/GenBank/DDBJ whole genome shotgun (WGS) entry which is preliminary data.</text>
</comment>
<feature type="domain" description="FAD-binding PCMH-type" evidence="6">
    <location>
        <begin position="67"/>
        <end position="238"/>
    </location>
</feature>
<dbReference type="EMBL" id="RRCF01000001">
    <property type="protein sequence ID" value="RRJ24024.1"/>
    <property type="molecule type" value="Genomic_DNA"/>
</dbReference>
<dbReference type="PROSITE" id="PS00862">
    <property type="entry name" value="OX2_COVAL_FAD"/>
    <property type="match status" value="1"/>
</dbReference>